<feature type="compositionally biased region" description="Polar residues" evidence="4">
    <location>
        <begin position="24"/>
        <end position="37"/>
    </location>
</feature>
<gene>
    <name evidence="5" type="ORF">HPP92_005524</name>
</gene>
<comment type="similarity">
    <text evidence="3">Belongs to the GRAS family.</text>
</comment>
<dbReference type="AlphaFoldDB" id="A0A835VEY7"/>
<proteinExistence type="inferred from homology"/>
<feature type="region of interest" description="SAW" evidence="3">
    <location>
        <begin position="402"/>
        <end position="476"/>
    </location>
</feature>
<sequence>MDWLDESWPYTIPDSTADYDWWAQEQNQSHRQSNPTAKTAPKTTVEKLPAAPHSELSKKRKLRVKQQAPQRRTNILSGNQGSDRNEEERKPQNWKKGTLRKVNSGNSSCEGGCRDARWAEQLLNPLAAAIDAANLSRAQHLLYVLQELASQFGDTNQRLAFYGLQALTRQLSTVGIGGNSLGSASMALMMTTDTRAFLSALMKFHEVNPWFAVPNCLANMAIMTVAAGRRRLHVVDMGVSHGLQWPTLLEALARRVGGAPNIVTLTAARDGAGGPFGSTPVGYDYGPQLMRYAKSIGLNLRVEREDGLLGMGMARQESEATVVVLYGQFRAERAGLGLLSAVREMEPDLVVLSETEKETEEEGGGKGSFGSRSELLWRFLESTSAAFNGRECEERRIVEAEAARFLEEEAGREGRERWKERMHGAGFRKESFGEDAVETGKDLLRKYDGNWELKVVNAAVVLLWKGTPVSFCSLWKPTVCL</sequence>
<feature type="region of interest" description="Disordered" evidence="4">
    <location>
        <begin position="23"/>
        <end position="110"/>
    </location>
</feature>
<evidence type="ECO:0000256" key="4">
    <source>
        <dbReference type="SAM" id="MobiDB-lite"/>
    </source>
</evidence>
<dbReference type="Pfam" id="PF03514">
    <property type="entry name" value="GRAS"/>
    <property type="match status" value="1"/>
</dbReference>
<protein>
    <recommendedName>
        <fullName evidence="7">Nodulation signaling pathway 1-like protein</fullName>
    </recommendedName>
</protein>
<dbReference type="Proteomes" id="UP000639772">
    <property type="component" value="Unassembled WGS sequence"/>
</dbReference>
<keyword evidence="1" id="KW-0805">Transcription regulation</keyword>
<reference evidence="5 6" key="1">
    <citation type="journal article" date="2020" name="Nat. Food">
        <title>A phased Vanilla planifolia genome enables genetic improvement of flavour and production.</title>
        <authorList>
            <person name="Hasing T."/>
            <person name="Tang H."/>
            <person name="Brym M."/>
            <person name="Khazi F."/>
            <person name="Huang T."/>
            <person name="Chambers A.H."/>
        </authorList>
    </citation>
    <scope>NUCLEOTIDE SEQUENCE [LARGE SCALE GENOMIC DNA]</scope>
    <source>
        <tissue evidence="5">Leaf</tissue>
    </source>
</reference>
<dbReference type="EMBL" id="JADCNM010000002">
    <property type="protein sequence ID" value="KAG0494530.1"/>
    <property type="molecule type" value="Genomic_DNA"/>
</dbReference>
<evidence type="ECO:0000256" key="3">
    <source>
        <dbReference type="PROSITE-ProRule" id="PRU01191"/>
    </source>
</evidence>
<name>A0A835VEY7_VANPL</name>
<evidence type="ECO:0000256" key="1">
    <source>
        <dbReference type="ARBA" id="ARBA00023015"/>
    </source>
</evidence>
<dbReference type="PANTHER" id="PTHR31636">
    <property type="entry name" value="OSJNBA0084A10.13 PROTEIN-RELATED"/>
    <property type="match status" value="1"/>
</dbReference>
<evidence type="ECO:0000313" key="5">
    <source>
        <dbReference type="EMBL" id="KAG0494530.1"/>
    </source>
</evidence>
<keyword evidence="2" id="KW-0804">Transcription</keyword>
<comment type="caution">
    <text evidence="3">Lacks conserved residue(s) required for the propagation of feature annotation.</text>
</comment>
<dbReference type="OrthoDB" id="1908565at2759"/>
<feature type="compositionally biased region" description="Polar residues" evidence="4">
    <location>
        <begin position="67"/>
        <end position="82"/>
    </location>
</feature>
<feature type="short sequence motif" description="VHIID" evidence="3">
    <location>
        <begin position="232"/>
        <end position="236"/>
    </location>
</feature>
<accession>A0A835VEY7</accession>
<evidence type="ECO:0000313" key="6">
    <source>
        <dbReference type="Proteomes" id="UP000639772"/>
    </source>
</evidence>
<organism evidence="5 6">
    <name type="scientific">Vanilla planifolia</name>
    <name type="common">Vanilla</name>
    <dbReference type="NCBI Taxonomy" id="51239"/>
    <lineage>
        <taxon>Eukaryota</taxon>
        <taxon>Viridiplantae</taxon>
        <taxon>Streptophyta</taxon>
        <taxon>Embryophyta</taxon>
        <taxon>Tracheophyta</taxon>
        <taxon>Spermatophyta</taxon>
        <taxon>Magnoliopsida</taxon>
        <taxon>Liliopsida</taxon>
        <taxon>Asparagales</taxon>
        <taxon>Orchidaceae</taxon>
        <taxon>Vanilloideae</taxon>
        <taxon>Vanilleae</taxon>
        <taxon>Vanilla</taxon>
    </lineage>
</organism>
<comment type="caution">
    <text evidence="5">The sequence shown here is derived from an EMBL/GenBank/DDBJ whole genome shotgun (WGS) entry which is preliminary data.</text>
</comment>
<evidence type="ECO:0000256" key="2">
    <source>
        <dbReference type="ARBA" id="ARBA00023163"/>
    </source>
</evidence>
<dbReference type="InterPro" id="IPR005202">
    <property type="entry name" value="TF_GRAS"/>
</dbReference>
<dbReference type="PROSITE" id="PS50985">
    <property type="entry name" value="GRAS"/>
    <property type="match status" value="1"/>
</dbReference>
<evidence type="ECO:0008006" key="7">
    <source>
        <dbReference type="Google" id="ProtNLM"/>
    </source>
</evidence>